<feature type="transmembrane region" description="Helical" evidence="1">
    <location>
        <begin position="73"/>
        <end position="95"/>
    </location>
</feature>
<keyword evidence="1" id="KW-0472">Membrane</keyword>
<proteinExistence type="predicted"/>
<dbReference type="PaxDb" id="3827-XP_004512651.1"/>
<dbReference type="AlphaFoldDB" id="A0A1S2Z045"/>
<dbReference type="eggNOG" id="ENOG502QS3Z">
    <property type="taxonomic scope" value="Eukaryota"/>
</dbReference>
<gene>
    <name evidence="3" type="primary">LOC101512798</name>
</gene>
<evidence type="ECO:0000256" key="1">
    <source>
        <dbReference type="SAM" id="Phobius"/>
    </source>
</evidence>
<keyword evidence="1" id="KW-1133">Transmembrane helix</keyword>
<protein>
    <submittedName>
        <fullName evidence="3">Uncharacterized protein LOC101512798</fullName>
    </submittedName>
</protein>
<dbReference type="GeneID" id="101512798"/>
<dbReference type="Proteomes" id="UP000087171">
    <property type="component" value="Chromosome Ca8"/>
</dbReference>
<dbReference type="PANTHER" id="PTHR31881">
    <property type="match status" value="1"/>
</dbReference>
<dbReference type="InterPro" id="IPR006747">
    <property type="entry name" value="DUF599"/>
</dbReference>
<reference evidence="2" key="1">
    <citation type="journal article" date="2013" name="Nat. Biotechnol.">
        <title>Draft genome sequence of chickpea (Cicer arietinum) provides a resource for trait improvement.</title>
        <authorList>
            <person name="Varshney R.K."/>
            <person name="Song C."/>
            <person name="Saxena R.K."/>
            <person name="Azam S."/>
            <person name="Yu S."/>
            <person name="Sharpe A.G."/>
            <person name="Cannon S."/>
            <person name="Baek J."/>
            <person name="Rosen B.D."/>
            <person name="Tar'an B."/>
            <person name="Millan T."/>
            <person name="Zhang X."/>
            <person name="Ramsay L.D."/>
            <person name="Iwata A."/>
            <person name="Wang Y."/>
            <person name="Nelson W."/>
            <person name="Farmer A.D."/>
            <person name="Gaur P.M."/>
            <person name="Soderlund C."/>
            <person name="Penmetsa R.V."/>
            <person name="Xu C."/>
            <person name="Bharti A.K."/>
            <person name="He W."/>
            <person name="Winter P."/>
            <person name="Zhao S."/>
            <person name="Hane J.K."/>
            <person name="Carrasquilla-Garcia N."/>
            <person name="Condie J.A."/>
            <person name="Upadhyaya H.D."/>
            <person name="Luo M.C."/>
            <person name="Thudi M."/>
            <person name="Gowda C.L."/>
            <person name="Singh N.P."/>
            <person name="Lichtenzveig J."/>
            <person name="Gali K.K."/>
            <person name="Rubio J."/>
            <person name="Nadarajan N."/>
            <person name="Dolezel J."/>
            <person name="Bansal K.C."/>
            <person name="Xu X."/>
            <person name="Edwards D."/>
            <person name="Zhang G."/>
            <person name="Kahl G."/>
            <person name="Gil J."/>
            <person name="Singh K.B."/>
            <person name="Datta S.K."/>
            <person name="Jackson S.A."/>
            <person name="Wang J."/>
            <person name="Cook D.R."/>
        </authorList>
    </citation>
    <scope>NUCLEOTIDE SEQUENCE [LARGE SCALE GENOMIC DNA]</scope>
    <source>
        <strain evidence="2">cv. CDC Frontier</strain>
    </source>
</reference>
<sequence>MEWQKIYYLDMMLVPCGFLILIVYHFWLWHMSKTQPFTTICGRDADGRRFWVASMMKDIDNKNTLAVQTLRNMIMGTTLMSTTSILLCAGLGAIISSNYSVKKPINDSILGAHGEFMVLIKYGIILTILSFSFMCNTLSGAFINQVNILIGTPQNVKSLVTPEYLTQHLKKAMLLNIVGSRLFYTALTLQLWIFGPVLPFLSSMLMVCILYNLDFVDGDHPMNAELDFIKNDP</sequence>
<dbReference type="PANTHER" id="PTHR31881:SF12">
    <property type="entry name" value="PLANT_F12B17-70 PROTEIN"/>
    <property type="match status" value="1"/>
</dbReference>
<feature type="transmembrane region" description="Helical" evidence="1">
    <location>
        <begin position="191"/>
        <end position="213"/>
    </location>
</feature>
<evidence type="ECO:0000313" key="3">
    <source>
        <dbReference type="RefSeq" id="XP_004512651.1"/>
    </source>
</evidence>
<name>A0A1S2Z045_CICAR</name>
<evidence type="ECO:0000313" key="2">
    <source>
        <dbReference type="Proteomes" id="UP000087171"/>
    </source>
</evidence>
<reference evidence="3" key="2">
    <citation type="submission" date="2025-08" db="UniProtKB">
        <authorList>
            <consortium name="RefSeq"/>
        </authorList>
    </citation>
    <scope>IDENTIFICATION</scope>
    <source>
        <tissue evidence="3">Etiolated seedlings</tissue>
    </source>
</reference>
<organism evidence="2 3">
    <name type="scientific">Cicer arietinum</name>
    <name type="common">Chickpea</name>
    <name type="synonym">Garbanzo</name>
    <dbReference type="NCBI Taxonomy" id="3827"/>
    <lineage>
        <taxon>Eukaryota</taxon>
        <taxon>Viridiplantae</taxon>
        <taxon>Streptophyta</taxon>
        <taxon>Embryophyta</taxon>
        <taxon>Tracheophyta</taxon>
        <taxon>Spermatophyta</taxon>
        <taxon>Magnoliopsida</taxon>
        <taxon>eudicotyledons</taxon>
        <taxon>Gunneridae</taxon>
        <taxon>Pentapetalae</taxon>
        <taxon>rosids</taxon>
        <taxon>fabids</taxon>
        <taxon>Fabales</taxon>
        <taxon>Fabaceae</taxon>
        <taxon>Papilionoideae</taxon>
        <taxon>50 kb inversion clade</taxon>
        <taxon>NPAAA clade</taxon>
        <taxon>Hologalegina</taxon>
        <taxon>IRL clade</taxon>
        <taxon>Cicereae</taxon>
        <taxon>Cicer</taxon>
    </lineage>
</organism>
<dbReference type="OrthoDB" id="1355995at2759"/>
<keyword evidence="1" id="KW-0812">Transmembrane</keyword>
<accession>A0A1S2Z045</accession>
<feature type="transmembrane region" description="Helical" evidence="1">
    <location>
        <begin position="7"/>
        <end position="27"/>
    </location>
</feature>
<dbReference type="RefSeq" id="XP_004512651.1">
    <property type="nucleotide sequence ID" value="XM_004512594.3"/>
</dbReference>
<dbReference type="Pfam" id="PF04654">
    <property type="entry name" value="DUF599"/>
    <property type="match status" value="1"/>
</dbReference>
<feature type="transmembrane region" description="Helical" evidence="1">
    <location>
        <begin position="116"/>
        <end position="134"/>
    </location>
</feature>
<dbReference type="KEGG" id="cam:101512798"/>
<keyword evidence="2" id="KW-1185">Reference proteome</keyword>